<keyword evidence="2" id="KW-1185">Reference proteome</keyword>
<name>A0A085LWG3_9BILA</name>
<dbReference type="EMBL" id="KL363274">
    <property type="protein sequence ID" value="KFD49309.1"/>
    <property type="molecule type" value="Genomic_DNA"/>
</dbReference>
<evidence type="ECO:0000313" key="2">
    <source>
        <dbReference type="Proteomes" id="UP000030764"/>
    </source>
</evidence>
<dbReference type="Proteomes" id="UP000030764">
    <property type="component" value="Unassembled WGS sequence"/>
</dbReference>
<gene>
    <name evidence="1" type="ORF">M513_09861</name>
</gene>
<proteinExistence type="predicted"/>
<protein>
    <submittedName>
        <fullName evidence="1">Uncharacterized protein</fullName>
    </submittedName>
</protein>
<reference evidence="1 2" key="1">
    <citation type="journal article" date="2014" name="Nat. Genet.">
        <title>Genome and transcriptome of the porcine whipworm Trichuris suis.</title>
        <authorList>
            <person name="Jex A.R."/>
            <person name="Nejsum P."/>
            <person name="Schwarz E.M."/>
            <person name="Hu L."/>
            <person name="Young N.D."/>
            <person name="Hall R.S."/>
            <person name="Korhonen P.K."/>
            <person name="Liao S."/>
            <person name="Thamsborg S."/>
            <person name="Xia J."/>
            <person name="Xu P."/>
            <person name="Wang S."/>
            <person name="Scheerlinck J.P."/>
            <person name="Hofmann A."/>
            <person name="Sternberg P.W."/>
            <person name="Wang J."/>
            <person name="Gasser R.B."/>
        </authorList>
    </citation>
    <scope>NUCLEOTIDE SEQUENCE [LARGE SCALE GENOMIC DNA]</scope>
    <source>
        <strain evidence="1">DCEP-RM93M</strain>
    </source>
</reference>
<evidence type="ECO:0000313" key="1">
    <source>
        <dbReference type="EMBL" id="KFD49309.1"/>
    </source>
</evidence>
<accession>A0A085LWG3</accession>
<sequence length="107" mass="11692">MQRALDSSAVAEHAVACRKAATDISISVLHREQRYKRKIIEALYIRHKGTINKDHGHSVSEALLPLTAAHMCLHANPTETQHLTAASVADGLSLNDYTRATGHPSFP</sequence>
<organism evidence="1 2">
    <name type="scientific">Trichuris suis</name>
    <name type="common">pig whipworm</name>
    <dbReference type="NCBI Taxonomy" id="68888"/>
    <lineage>
        <taxon>Eukaryota</taxon>
        <taxon>Metazoa</taxon>
        <taxon>Ecdysozoa</taxon>
        <taxon>Nematoda</taxon>
        <taxon>Enoplea</taxon>
        <taxon>Dorylaimia</taxon>
        <taxon>Trichinellida</taxon>
        <taxon>Trichuridae</taxon>
        <taxon>Trichuris</taxon>
    </lineage>
</organism>
<dbReference type="AlphaFoldDB" id="A0A085LWG3"/>